<feature type="region of interest" description="Disordered" evidence="2">
    <location>
        <begin position="46"/>
        <end position="109"/>
    </location>
</feature>
<feature type="compositionally biased region" description="Basic and acidic residues" evidence="2">
    <location>
        <begin position="1"/>
        <end position="10"/>
    </location>
</feature>
<evidence type="ECO:0000259" key="4">
    <source>
        <dbReference type="Pfam" id="PF23359"/>
    </source>
</evidence>
<evidence type="ECO:0000256" key="1">
    <source>
        <dbReference type="ARBA" id="ARBA00023125"/>
    </source>
</evidence>
<evidence type="ECO:0000313" key="6">
    <source>
        <dbReference type="Proteomes" id="UP000234632"/>
    </source>
</evidence>
<dbReference type="EMBL" id="LOMZ01000004">
    <property type="protein sequence ID" value="PLC10774.1"/>
    <property type="molecule type" value="Genomic_DNA"/>
</dbReference>
<gene>
    <name evidence="5" type="ORF">AUQ48_17150</name>
</gene>
<proteinExistence type="predicted"/>
<reference evidence="5 6" key="1">
    <citation type="submission" date="2015-12" db="EMBL/GenBank/DDBJ databases">
        <authorList>
            <person name="Shamseldin A."/>
            <person name="Moawad H."/>
            <person name="Abd El-Rahim W.M."/>
            <person name="Sadowsky M.J."/>
        </authorList>
    </citation>
    <scope>NUCLEOTIDE SEQUENCE [LARGE SCALE GENOMIC DNA]</scope>
    <source>
        <strain evidence="5 6">S43</strain>
    </source>
</reference>
<comment type="caution">
    <text evidence="5">The sequence shown here is derived from an EMBL/GenBank/DDBJ whole genome shotgun (WGS) entry which is preliminary data.</text>
</comment>
<evidence type="ECO:0008006" key="7">
    <source>
        <dbReference type="Google" id="ProtNLM"/>
    </source>
</evidence>
<evidence type="ECO:0000313" key="5">
    <source>
        <dbReference type="EMBL" id="PLC10774.1"/>
    </source>
</evidence>
<name>A0A2N4SXR5_9MICC</name>
<dbReference type="Gene3D" id="4.10.320.10">
    <property type="entry name" value="E3-binding domain"/>
    <property type="match status" value="1"/>
</dbReference>
<accession>A0A2N4SXR5</accession>
<dbReference type="InterPro" id="IPR042261">
    <property type="entry name" value="Lsr2-like_dimerization"/>
</dbReference>
<dbReference type="AlphaFoldDB" id="A0A2N4SXR5"/>
<dbReference type="Pfam" id="PF23359">
    <property type="entry name" value="Lsr2_DNA-bd"/>
    <property type="match status" value="1"/>
</dbReference>
<feature type="compositionally biased region" description="Basic and acidic residues" evidence="2">
    <location>
        <begin position="76"/>
        <end position="96"/>
    </location>
</feature>
<evidence type="ECO:0000259" key="3">
    <source>
        <dbReference type="Pfam" id="PF11774"/>
    </source>
</evidence>
<dbReference type="Pfam" id="PF11774">
    <property type="entry name" value="Lsr2"/>
    <property type="match status" value="1"/>
</dbReference>
<feature type="domain" description="Lsr2 DNA-binding" evidence="4">
    <location>
        <begin position="73"/>
        <end position="108"/>
    </location>
</feature>
<protein>
    <recommendedName>
        <fullName evidence="7">Lsr2 family protein</fullName>
    </recommendedName>
</protein>
<feature type="domain" description="Lsr2 dimerization" evidence="3">
    <location>
        <begin position="1"/>
        <end position="57"/>
    </location>
</feature>
<dbReference type="GO" id="GO:0016746">
    <property type="term" value="F:acyltransferase activity"/>
    <property type="evidence" value="ECO:0007669"/>
    <property type="project" value="InterPro"/>
</dbReference>
<evidence type="ECO:0000256" key="2">
    <source>
        <dbReference type="SAM" id="MobiDB-lite"/>
    </source>
</evidence>
<dbReference type="Proteomes" id="UP000234632">
    <property type="component" value="Unassembled WGS sequence"/>
</dbReference>
<dbReference type="RefSeq" id="WP_101853434.1">
    <property type="nucleotide sequence ID" value="NZ_LOMZ01000004.1"/>
</dbReference>
<dbReference type="GO" id="GO:0003677">
    <property type="term" value="F:DNA binding"/>
    <property type="evidence" value="ECO:0007669"/>
    <property type="project" value="UniProtKB-KW"/>
</dbReference>
<feature type="compositionally biased region" description="Low complexity" evidence="2">
    <location>
        <begin position="59"/>
        <end position="73"/>
    </location>
</feature>
<keyword evidence="1" id="KW-0238">DNA-binding</keyword>
<dbReference type="InterPro" id="IPR036625">
    <property type="entry name" value="E3-bd_dom_sf"/>
</dbReference>
<dbReference type="InterPro" id="IPR055370">
    <property type="entry name" value="Lsr2_DNA-bd"/>
</dbReference>
<sequence>MAQKVEVHLEDDLDGGPAEDTVTFALDGKDYEIDLSTANAEKLREALHPFTEAGRKTTRGAGTRSTRSRASGSDPDTAKIRAWAKENGHEVSDRGRIHQSVKDAYYAAH</sequence>
<feature type="region of interest" description="Disordered" evidence="2">
    <location>
        <begin position="1"/>
        <end position="20"/>
    </location>
</feature>
<organism evidence="5 6">
    <name type="scientific">Kocuria flava</name>
    <dbReference type="NCBI Taxonomy" id="446860"/>
    <lineage>
        <taxon>Bacteria</taxon>
        <taxon>Bacillati</taxon>
        <taxon>Actinomycetota</taxon>
        <taxon>Actinomycetes</taxon>
        <taxon>Micrococcales</taxon>
        <taxon>Micrococcaceae</taxon>
        <taxon>Kocuria</taxon>
    </lineage>
</organism>
<dbReference type="InterPro" id="IPR024412">
    <property type="entry name" value="Lsr2_dim_dom"/>
</dbReference>
<dbReference type="Gene3D" id="3.30.60.230">
    <property type="entry name" value="Lsr2, dimerization domain"/>
    <property type="match status" value="1"/>
</dbReference>